<gene>
    <name evidence="3" type="ORF">NITHO_370001</name>
</gene>
<accession>I4EIW7</accession>
<evidence type="ECO:0000313" key="3">
    <source>
        <dbReference type="EMBL" id="CCF84629.1"/>
    </source>
</evidence>
<name>I4EIW7_9BACT</name>
<protein>
    <recommendedName>
        <fullName evidence="2">NERD domain-containing protein</fullName>
    </recommendedName>
</protein>
<proteinExistence type="predicted"/>
<dbReference type="InterPro" id="IPR011528">
    <property type="entry name" value="NERD"/>
</dbReference>
<evidence type="ECO:0000259" key="2">
    <source>
        <dbReference type="PROSITE" id="PS50965"/>
    </source>
</evidence>
<feature type="domain" description="NERD" evidence="2">
    <location>
        <begin position="67"/>
        <end position="189"/>
    </location>
</feature>
<keyword evidence="1" id="KW-0812">Transmembrane</keyword>
<reference evidence="3 4" key="1">
    <citation type="journal article" date="2012" name="ISME J.">
        <title>Nitrification expanded: discovery, physiology and genomics of a nitrite-oxidizing bacterium from the phylum Chloroflexi.</title>
        <authorList>
            <person name="Sorokin D.Y."/>
            <person name="Lucker S."/>
            <person name="Vejmelkova D."/>
            <person name="Kostrikina N.A."/>
            <person name="Kleerebezem R."/>
            <person name="Rijpstra W.I."/>
            <person name="Damste J.S."/>
            <person name="Le Paslier D."/>
            <person name="Muyzer G."/>
            <person name="Wagner M."/>
            <person name="van Loosdrecht M.C."/>
            <person name="Daims H."/>
        </authorList>
    </citation>
    <scope>NUCLEOTIDE SEQUENCE [LARGE SCALE GENOMIC DNA]</scope>
    <source>
        <strain evidence="4">none</strain>
    </source>
</reference>
<feature type="transmembrane region" description="Helical" evidence="1">
    <location>
        <begin position="43"/>
        <end position="61"/>
    </location>
</feature>
<feature type="transmembrane region" description="Helical" evidence="1">
    <location>
        <begin position="20"/>
        <end position="37"/>
    </location>
</feature>
<sequence>MRVVRNTGYIKRQKRTSRILVWVGVLVLASTILITQFQPDWILFGYGLLILGFIVFSNGMQESTKWNGKPRADEAIDDLLRRLNDRYTIIHYPEMLEKKLVGRRPEHVLVYSGGVMIITARGLPGKFKVEGNRWKRERKGLAKIMIFGGDPLKNPSIECVEQQRVLRTFLEARGISIDEDLIEGLVAFPNPKAEVEIISSDLAVVTAKELYPAIRDLGTEARLHAKERDQIIEVLSQGNGVEGPITLPQQSKGTKGAHAT</sequence>
<comment type="caution">
    <text evidence="3">The sequence shown here is derived from an EMBL/GenBank/DDBJ whole genome shotgun (WGS) entry which is preliminary data.</text>
</comment>
<keyword evidence="1" id="KW-0472">Membrane</keyword>
<dbReference type="Proteomes" id="UP000004221">
    <property type="component" value="Unassembled WGS sequence"/>
</dbReference>
<organism evidence="3 4">
    <name type="scientific">Nitrolancea hollandica Lb</name>
    <dbReference type="NCBI Taxonomy" id="1129897"/>
    <lineage>
        <taxon>Bacteria</taxon>
        <taxon>Pseudomonadati</taxon>
        <taxon>Thermomicrobiota</taxon>
        <taxon>Thermomicrobia</taxon>
        <taxon>Sphaerobacterales</taxon>
        <taxon>Sphaerobacterineae</taxon>
        <taxon>Sphaerobacteraceae</taxon>
        <taxon>Nitrolancea</taxon>
    </lineage>
</organism>
<keyword evidence="4" id="KW-1185">Reference proteome</keyword>
<keyword evidence="1" id="KW-1133">Transmembrane helix</keyword>
<dbReference type="AlphaFoldDB" id="I4EIW7"/>
<dbReference type="EMBL" id="CAGS01000301">
    <property type="protein sequence ID" value="CCF84629.1"/>
    <property type="molecule type" value="Genomic_DNA"/>
</dbReference>
<dbReference type="OrthoDB" id="156395at2"/>
<evidence type="ECO:0000313" key="4">
    <source>
        <dbReference type="Proteomes" id="UP000004221"/>
    </source>
</evidence>
<evidence type="ECO:0000256" key="1">
    <source>
        <dbReference type="SAM" id="Phobius"/>
    </source>
</evidence>
<dbReference type="PROSITE" id="PS50965">
    <property type="entry name" value="NERD"/>
    <property type="match status" value="1"/>
</dbReference>
<dbReference type="RefSeq" id="WP_008478930.1">
    <property type="nucleotide sequence ID" value="NZ_CAGS01000301.1"/>
</dbReference>